<evidence type="ECO:0000313" key="2">
    <source>
        <dbReference type="EMBL" id="MDQ0011547.1"/>
    </source>
</evidence>
<feature type="domain" description="Type IV methyl-directed restriction enzyme EcoKMcrB subunit DNA-binding" evidence="1">
    <location>
        <begin position="30"/>
        <end position="212"/>
    </location>
</feature>
<dbReference type="InterPro" id="IPR003615">
    <property type="entry name" value="HNH_nuc"/>
</dbReference>
<dbReference type="EMBL" id="JAUSSK010000006">
    <property type="protein sequence ID" value="MDQ0011547.1"/>
    <property type="molecule type" value="Genomic_DNA"/>
</dbReference>
<dbReference type="CDD" id="cd00085">
    <property type="entry name" value="HNHc"/>
    <property type="match status" value="1"/>
</dbReference>
<dbReference type="InterPro" id="IPR021961">
    <property type="entry name" value="McrB_DNA-bd"/>
</dbReference>
<reference evidence="2 3" key="1">
    <citation type="submission" date="2023-07" db="EMBL/GenBank/DDBJ databases">
        <title>Sorghum-associated microbial communities from plants grown in Nebraska, USA.</title>
        <authorList>
            <person name="Schachtman D."/>
        </authorList>
    </citation>
    <scope>NUCLEOTIDE SEQUENCE [LARGE SCALE GENOMIC DNA]</scope>
    <source>
        <strain evidence="2 3">CC60</strain>
    </source>
</reference>
<dbReference type="EC" id="3.1.21.-" evidence="2"/>
<accession>A0ABT9T5M5</accession>
<gene>
    <name evidence="2" type="ORF">J2T07_003761</name>
</gene>
<evidence type="ECO:0000259" key="1">
    <source>
        <dbReference type="Pfam" id="PF12102"/>
    </source>
</evidence>
<protein>
    <submittedName>
        <fullName evidence="2">5-methylcytosine-specific restriction protein A</fullName>
        <ecNumber evidence="2">3.1.21.-</ecNumber>
    </submittedName>
</protein>
<dbReference type="RefSeq" id="WP_306852237.1">
    <property type="nucleotide sequence ID" value="NZ_JAUSSK010000006.1"/>
</dbReference>
<keyword evidence="3" id="KW-1185">Reference proteome</keyword>
<dbReference type="Pfam" id="PF12102">
    <property type="entry name" value="MrcB_N"/>
    <property type="match status" value="1"/>
</dbReference>
<dbReference type="Proteomes" id="UP001237737">
    <property type="component" value="Unassembled WGS sequence"/>
</dbReference>
<dbReference type="GO" id="GO:0016787">
    <property type="term" value="F:hydrolase activity"/>
    <property type="evidence" value="ECO:0007669"/>
    <property type="project" value="UniProtKB-KW"/>
</dbReference>
<organism evidence="2 3">
    <name type="scientific">Luteibacter jiangsuensis</name>
    <dbReference type="NCBI Taxonomy" id="637577"/>
    <lineage>
        <taxon>Bacteria</taxon>
        <taxon>Pseudomonadati</taxon>
        <taxon>Pseudomonadota</taxon>
        <taxon>Gammaproteobacteria</taxon>
        <taxon>Lysobacterales</taxon>
        <taxon>Rhodanobacteraceae</taxon>
        <taxon>Luteibacter</taxon>
    </lineage>
</organism>
<name>A0ABT9T5M5_9GAMM</name>
<sequence>MADDRIATKATGTTLSTANGYSSLAAGLQRVMDEYADAVRRGFAGHPLANFIRNDLKRLVLSQLDAPKDSFVVKGSCGQGTWARGPWVGIFDPIITTSAQSGYYGCFLFREDMKGVYLTLTQAVTEAKLAYRADARTALKARAAHFRAMLGSDFGRFSVTDIDLAPSSRNNDTSFYEAGTICATFYSSGSIPDNTTIAADLRALLVLYERLASSDVVVTAVPDEYQSLTSETEFEDASRRRLHERIERNQRLVNRVKEAHGSTCEACGLNFKEFYGELGEGYIEAHHLRPMSTLAKARVEMDPMRDFAVLCANCHRMIHRSEHISDLNMFKAAHVFQKGQKKP</sequence>
<dbReference type="Gene3D" id="3.30.920.90">
    <property type="match status" value="1"/>
</dbReference>
<evidence type="ECO:0000313" key="3">
    <source>
        <dbReference type="Proteomes" id="UP001237737"/>
    </source>
</evidence>
<proteinExistence type="predicted"/>
<comment type="caution">
    <text evidence="2">The sequence shown here is derived from an EMBL/GenBank/DDBJ whole genome shotgun (WGS) entry which is preliminary data.</text>
</comment>
<keyword evidence="2" id="KW-0378">Hydrolase</keyword>